<dbReference type="PROSITE" id="PS00136">
    <property type="entry name" value="SUBTILASE_ASP"/>
    <property type="match status" value="1"/>
</dbReference>
<dbReference type="eggNOG" id="COG1404">
    <property type="taxonomic scope" value="Bacteria"/>
</dbReference>
<dbReference type="Proteomes" id="UP000006755">
    <property type="component" value="Unassembled WGS sequence"/>
</dbReference>
<feature type="domain" description="PA" evidence="12">
    <location>
        <begin position="434"/>
        <end position="520"/>
    </location>
</feature>
<dbReference type="GO" id="GO:0004252">
    <property type="term" value="F:serine-type endopeptidase activity"/>
    <property type="evidence" value="ECO:0007669"/>
    <property type="project" value="UniProtKB-UniRule"/>
</dbReference>
<reference evidence="13 14" key="1">
    <citation type="journal article" date="2012" name="J. Bacteriol.">
        <title>Genome Sequence of Gallaecimonas xiamenensis Type Strain 3-C-1.</title>
        <authorList>
            <person name="Lai Q."/>
            <person name="Wang L."/>
            <person name="Wang W."/>
            <person name="Shao Z."/>
        </authorList>
    </citation>
    <scope>NUCLEOTIDE SEQUENCE [LARGE SCALE GENOMIC DNA]</scope>
    <source>
        <strain evidence="13 14">3-C-1</strain>
    </source>
</reference>
<evidence type="ECO:0000256" key="6">
    <source>
        <dbReference type="PIRSR" id="PIRSR615500-1"/>
    </source>
</evidence>
<evidence type="ECO:0000256" key="2">
    <source>
        <dbReference type="ARBA" id="ARBA00022670"/>
    </source>
</evidence>
<dbReference type="InterPro" id="IPR046450">
    <property type="entry name" value="PA_dom_sf"/>
</dbReference>
<comment type="caution">
    <text evidence="13">The sequence shown here is derived from an EMBL/GenBank/DDBJ whole genome shotgun (WGS) entry which is preliminary data.</text>
</comment>
<keyword evidence="2 7" id="KW-0645">Protease</keyword>
<evidence type="ECO:0000259" key="11">
    <source>
        <dbReference type="Pfam" id="PF00082"/>
    </source>
</evidence>
<evidence type="ECO:0000313" key="14">
    <source>
        <dbReference type="Proteomes" id="UP000006755"/>
    </source>
</evidence>
<dbReference type="Gene3D" id="3.50.30.30">
    <property type="match status" value="1"/>
</dbReference>
<dbReference type="NCBIfam" id="TIGR03501">
    <property type="entry name" value="GlyGly_CTERM"/>
    <property type="match status" value="1"/>
</dbReference>
<dbReference type="InterPro" id="IPR003137">
    <property type="entry name" value="PA_domain"/>
</dbReference>
<evidence type="ECO:0000256" key="1">
    <source>
        <dbReference type="ARBA" id="ARBA00022525"/>
    </source>
</evidence>
<dbReference type="InterPro" id="IPR023828">
    <property type="entry name" value="Peptidase_S8_Ser-AS"/>
</dbReference>
<feature type="active site" description="Charge relay system" evidence="6 7">
    <location>
        <position position="595"/>
    </location>
</feature>
<dbReference type="InterPro" id="IPR015500">
    <property type="entry name" value="Peptidase_S8_subtilisin-rel"/>
</dbReference>
<dbReference type="SUPFAM" id="SSF52743">
    <property type="entry name" value="Subtilisin-like"/>
    <property type="match status" value="1"/>
</dbReference>
<keyword evidence="14" id="KW-1185">Reference proteome</keyword>
<dbReference type="InterPro" id="IPR020008">
    <property type="entry name" value="GlyGly_CTERM"/>
</dbReference>
<feature type="domain" description="Peptidase S8/S53" evidence="11">
    <location>
        <begin position="189"/>
        <end position="635"/>
    </location>
</feature>
<dbReference type="InterPro" id="IPR023827">
    <property type="entry name" value="Peptidase_S8_Asp-AS"/>
</dbReference>
<dbReference type="STRING" id="745411.B3C1_02025"/>
<dbReference type="Pfam" id="PF02225">
    <property type="entry name" value="PA"/>
    <property type="match status" value="1"/>
</dbReference>
<evidence type="ECO:0000256" key="8">
    <source>
        <dbReference type="RuleBase" id="RU003355"/>
    </source>
</evidence>
<keyword evidence="3 10" id="KW-0732">Signal</keyword>
<organism evidence="13 14">
    <name type="scientific">Gallaecimonas xiamenensis 3-C-1</name>
    <dbReference type="NCBI Taxonomy" id="745411"/>
    <lineage>
        <taxon>Bacteria</taxon>
        <taxon>Pseudomonadati</taxon>
        <taxon>Pseudomonadota</taxon>
        <taxon>Gammaproteobacteria</taxon>
        <taxon>Enterobacterales</taxon>
        <taxon>Gallaecimonadaceae</taxon>
        <taxon>Gallaecimonas</taxon>
    </lineage>
</organism>
<sequence length="1210" mass="124963">MKPNSLFKISPLALALFALPSLAEVTKAEQGLFFDKLTYQSQSVDKSKLPVLKQVATNRYIVELKGKPVAVYEGGISGLQSAKRDESGKILFGAQATRAYVSALETEQKATVAAIKKQFPAVTVKAQFDTVFNGLVVEGLDLDEASLRALPNVKNVYRDQLVHVQMDASLPIIKAPLAWNELGGRDSAGKGIRIAVVDSGIRPENPMFSDAGMEAPEAGSLPTDDYCHTTDPDFCNNKLIVARAYPASSSTSPDEYVGIPKGYNGHGTHVAGTAAGVPVSAEYGGAQYEISGVAPSAYLMAYKALYYNGNTASGLTSSLISAVNDAVKDGADVINNSWGGGPGGDPNFSAYKSVFENAEAAGVVVVTAAGNDGNAAKTVGCPGCVESGITVANTQTGRGFSQFAEVENLGQLPMVEGSSPVSLADLDTEALSAPLLAATSIDQANVEGCTSFPVDSFAGGYALISRGTCSFSEKADNASAAGALGIVVYNNNAGEGPFIMSMPGATVPGVMISKENGDAIESALANGNLTITLDPTWQAYTDSDLVDVMNASSSRGPNGDSSFIKPDMAAPGTNILSAASPDLDEGAFGVKTGTSMASPHVAGAAALVLAAHPDWTPAQVKAALTTTSNTHVLDDDGVTPANAFAKGAGRLETYKAIHAGLSVSPVSIAGNYCFDSCSFQVATTSLGEGDVTWVGSVQFDDSTVTGTLAVAGSETSELVFGADNKDGSFTLSVDTSQATKDKWYFGTITWQDSGYKYPQAHMPVAIYAGSSSDLTLLSSSGGVITANDSLAARTQVNNQSIDGEATLKVSFPEALSLQGTPVAVVKHGSQASLGYDEASRALTWTGTLDKPSLTVSSGPAWLDSLPSLTEGFAPETIACGSASQCDEGEVTLNAAGLGLSFVGQEVTKLTLGTNGYVALNGATVLQSYFNDAFPTTKATGAVLAPFWTDLDMSSVGQWYYSVLSDGIDNYLTFEWKDVPIYGDDSIKYTFQVLFKLNSSDVYFHYVKADALPANLSVGAQLPSGADGDNWYFDGTGTAPTSASTLTVANAIGSVELSYEVTSAAIKAPAVSASTGANWPVAVKLPTTIGSTNQVIESEITGGDVAAKSQAVVVVNPVGEKVTATLASAPNNGSVSLDNGVATYTPNTGFIGADSFGYTLTDEAGNVSFEGTVTVQVEQTNAVDKSFGGGGALGFLALLLAPLAWLRRRHA</sequence>
<dbReference type="Pfam" id="PF00082">
    <property type="entry name" value="Peptidase_S8"/>
    <property type="match status" value="1"/>
</dbReference>
<dbReference type="AlphaFoldDB" id="K2KJQ6"/>
<keyword evidence="9" id="KW-0812">Transmembrane</keyword>
<dbReference type="Gene3D" id="3.40.50.200">
    <property type="entry name" value="Peptidase S8/S53 domain"/>
    <property type="match status" value="1"/>
</dbReference>
<feature type="signal peptide" evidence="10">
    <location>
        <begin position="1"/>
        <end position="23"/>
    </location>
</feature>
<name>K2KJQ6_9GAMM</name>
<dbReference type="Pfam" id="PF17963">
    <property type="entry name" value="Big_9"/>
    <property type="match status" value="1"/>
</dbReference>
<dbReference type="GO" id="GO:0006508">
    <property type="term" value="P:proteolysis"/>
    <property type="evidence" value="ECO:0007669"/>
    <property type="project" value="UniProtKB-KW"/>
</dbReference>
<dbReference type="EMBL" id="AMRI01000002">
    <property type="protein sequence ID" value="EKE77550.1"/>
    <property type="molecule type" value="Genomic_DNA"/>
</dbReference>
<dbReference type="InterPro" id="IPR000209">
    <property type="entry name" value="Peptidase_S8/S53_dom"/>
</dbReference>
<evidence type="ECO:0000259" key="12">
    <source>
        <dbReference type="Pfam" id="PF02225"/>
    </source>
</evidence>
<evidence type="ECO:0000256" key="4">
    <source>
        <dbReference type="ARBA" id="ARBA00022801"/>
    </source>
</evidence>
<evidence type="ECO:0000313" key="13">
    <source>
        <dbReference type="EMBL" id="EKE77550.1"/>
    </source>
</evidence>
<evidence type="ECO:0000256" key="10">
    <source>
        <dbReference type="SAM" id="SignalP"/>
    </source>
</evidence>
<keyword evidence="1" id="KW-0964">Secreted</keyword>
<dbReference type="PRINTS" id="PR00723">
    <property type="entry name" value="SUBTILISIN"/>
</dbReference>
<dbReference type="PROSITE" id="PS51892">
    <property type="entry name" value="SUBTILASE"/>
    <property type="match status" value="1"/>
</dbReference>
<keyword evidence="4 7" id="KW-0378">Hydrolase</keyword>
<dbReference type="PROSITE" id="PS00137">
    <property type="entry name" value="SUBTILASE_HIS"/>
    <property type="match status" value="1"/>
</dbReference>
<dbReference type="PANTHER" id="PTHR10795">
    <property type="entry name" value="PROPROTEIN CONVERTASE SUBTILISIN/KEXIN"/>
    <property type="match status" value="1"/>
</dbReference>
<dbReference type="InterPro" id="IPR036852">
    <property type="entry name" value="Peptidase_S8/S53_dom_sf"/>
</dbReference>
<protein>
    <submittedName>
        <fullName evidence="13">Peptidase S8/S53 subtilisin kexin sedolisin</fullName>
    </submittedName>
</protein>
<dbReference type="PATRIC" id="fig|745411.4.peg.395"/>
<accession>K2KJQ6</accession>
<evidence type="ECO:0000256" key="7">
    <source>
        <dbReference type="PROSITE-ProRule" id="PRU01240"/>
    </source>
</evidence>
<dbReference type="InterPro" id="IPR022398">
    <property type="entry name" value="Peptidase_S8_His-AS"/>
</dbReference>
<feature type="active site" description="Charge relay system" evidence="6 7">
    <location>
        <position position="266"/>
    </location>
</feature>
<dbReference type="Gene3D" id="2.60.40.3440">
    <property type="match status" value="1"/>
</dbReference>
<evidence type="ECO:0000256" key="5">
    <source>
        <dbReference type="ARBA" id="ARBA00022825"/>
    </source>
</evidence>
<dbReference type="InterPro" id="IPR017312">
    <property type="entry name" value="Subtilisin_Alteromonadales"/>
</dbReference>
<evidence type="ECO:0000256" key="9">
    <source>
        <dbReference type="SAM" id="Phobius"/>
    </source>
</evidence>
<dbReference type="PROSITE" id="PS00138">
    <property type="entry name" value="SUBTILASE_SER"/>
    <property type="match status" value="1"/>
</dbReference>
<gene>
    <name evidence="13" type="ORF">B3C1_02025</name>
</gene>
<dbReference type="PIRSF" id="PIRSF037898">
    <property type="entry name" value="Subtilisin_rel_Sputw3181_3341"/>
    <property type="match status" value="1"/>
</dbReference>
<feature type="chain" id="PRO_5003860027" evidence="10">
    <location>
        <begin position="24"/>
        <end position="1210"/>
    </location>
</feature>
<keyword evidence="9" id="KW-1133">Transmembrane helix</keyword>
<proteinExistence type="inferred from homology"/>
<keyword evidence="5 7" id="KW-0720">Serine protease</keyword>
<feature type="active site" description="Charge relay system" evidence="6 7">
    <location>
        <position position="198"/>
    </location>
</feature>
<dbReference type="RefSeq" id="WP_008482561.1">
    <property type="nucleotide sequence ID" value="NZ_AMRI01000002.1"/>
</dbReference>
<feature type="transmembrane region" description="Helical" evidence="9">
    <location>
        <begin position="1186"/>
        <end position="1205"/>
    </location>
</feature>
<dbReference type="InterPro" id="IPR045051">
    <property type="entry name" value="SBT"/>
</dbReference>
<dbReference type="SUPFAM" id="SSF52025">
    <property type="entry name" value="PA domain"/>
    <property type="match status" value="1"/>
</dbReference>
<keyword evidence="9" id="KW-0472">Membrane</keyword>
<comment type="similarity">
    <text evidence="7 8">Belongs to the peptidase S8 family.</text>
</comment>
<evidence type="ECO:0000256" key="3">
    <source>
        <dbReference type="ARBA" id="ARBA00022729"/>
    </source>
</evidence>